<proteinExistence type="predicted"/>
<comment type="caution">
    <text evidence="1">The sequence shown here is derived from an EMBL/GenBank/DDBJ whole genome shotgun (WGS) entry which is preliminary data.</text>
</comment>
<keyword evidence="2" id="KW-1185">Reference proteome</keyword>
<protein>
    <submittedName>
        <fullName evidence="1">Uncharacterized protein</fullName>
    </submittedName>
</protein>
<evidence type="ECO:0000313" key="2">
    <source>
        <dbReference type="Proteomes" id="UP000631114"/>
    </source>
</evidence>
<accession>A0A835HA84</accession>
<gene>
    <name evidence="1" type="ORF">IFM89_033552</name>
</gene>
<organism evidence="1 2">
    <name type="scientific">Coptis chinensis</name>
    <dbReference type="NCBI Taxonomy" id="261450"/>
    <lineage>
        <taxon>Eukaryota</taxon>
        <taxon>Viridiplantae</taxon>
        <taxon>Streptophyta</taxon>
        <taxon>Embryophyta</taxon>
        <taxon>Tracheophyta</taxon>
        <taxon>Spermatophyta</taxon>
        <taxon>Magnoliopsida</taxon>
        <taxon>Ranunculales</taxon>
        <taxon>Ranunculaceae</taxon>
        <taxon>Coptidoideae</taxon>
        <taxon>Coptis</taxon>
    </lineage>
</organism>
<dbReference type="EMBL" id="JADFTS010000008">
    <property type="protein sequence ID" value="KAF9594582.1"/>
    <property type="molecule type" value="Genomic_DNA"/>
</dbReference>
<dbReference type="Proteomes" id="UP000631114">
    <property type="component" value="Unassembled WGS sequence"/>
</dbReference>
<sequence length="68" mass="7959">MKNLIPSAFIPQIICTCADQTHIEYYQHMPGMPVCFNTAPHWMNHPRRFCLYTRGHCFQKSYVQDVAA</sequence>
<evidence type="ECO:0000313" key="1">
    <source>
        <dbReference type="EMBL" id="KAF9594582.1"/>
    </source>
</evidence>
<reference evidence="1 2" key="1">
    <citation type="submission" date="2020-10" db="EMBL/GenBank/DDBJ databases">
        <title>The Coptis chinensis genome and diversification of protoberbering-type alkaloids.</title>
        <authorList>
            <person name="Wang B."/>
            <person name="Shu S."/>
            <person name="Song C."/>
            <person name="Liu Y."/>
        </authorList>
    </citation>
    <scope>NUCLEOTIDE SEQUENCE [LARGE SCALE GENOMIC DNA]</scope>
    <source>
        <strain evidence="1">HL-2020</strain>
        <tissue evidence="1">Leaf</tissue>
    </source>
</reference>
<dbReference type="AlphaFoldDB" id="A0A835HA84"/>
<name>A0A835HA84_9MAGN</name>